<dbReference type="SUPFAM" id="SSF52972">
    <property type="entry name" value="ITPase-like"/>
    <property type="match status" value="1"/>
</dbReference>
<organism evidence="3">
    <name type="scientific">marine metagenome</name>
    <dbReference type="NCBI Taxonomy" id="408172"/>
    <lineage>
        <taxon>unclassified sequences</taxon>
        <taxon>metagenomes</taxon>
        <taxon>ecological metagenomes</taxon>
    </lineage>
</organism>
<dbReference type="GO" id="GO:0005829">
    <property type="term" value="C:cytosol"/>
    <property type="evidence" value="ECO:0007669"/>
    <property type="project" value="TreeGrafter"/>
</dbReference>
<accession>A0A383DT54</accession>
<dbReference type="EMBL" id="UINC01219793">
    <property type="protein sequence ID" value="SVE47433.1"/>
    <property type="molecule type" value="Genomic_DNA"/>
</dbReference>
<dbReference type="InterPro" id="IPR029001">
    <property type="entry name" value="ITPase-like_fam"/>
</dbReference>
<gene>
    <name evidence="3" type="ORF">METZ01_LOCUS500287</name>
</gene>
<dbReference type="AlphaFoldDB" id="A0A383DT54"/>
<proteinExistence type="inferred from homology"/>
<comment type="similarity">
    <text evidence="1">Belongs to the HAM1 NTPase family.</text>
</comment>
<dbReference type="PANTHER" id="PTHR11067">
    <property type="entry name" value="INOSINE TRIPHOSPHATE PYROPHOSPHATASE/HAM1 PROTEIN"/>
    <property type="match status" value="1"/>
</dbReference>
<evidence type="ECO:0000313" key="3">
    <source>
        <dbReference type="EMBL" id="SVE47433.1"/>
    </source>
</evidence>
<evidence type="ECO:0008006" key="4">
    <source>
        <dbReference type="Google" id="ProtNLM"/>
    </source>
</evidence>
<dbReference type="GO" id="GO:0047429">
    <property type="term" value="F:nucleoside triphosphate diphosphatase activity"/>
    <property type="evidence" value="ECO:0007669"/>
    <property type="project" value="InterPro"/>
</dbReference>
<reference evidence="3" key="1">
    <citation type="submission" date="2018-05" db="EMBL/GenBank/DDBJ databases">
        <authorList>
            <person name="Lanie J.A."/>
            <person name="Ng W.-L."/>
            <person name="Kazmierczak K.M."/>
            <person name="Andrzejewski T.M."/>
            <person name="Davidsen T.M."/>
            <person name="Wayne K.J."/>
            <person name="Tettelin H."/>
            <person name="Glass J.I."/>
            <person name="Rusch D."/>
            <person name="Podicherti R."/>
            <person name="Tsui H.-C.T."/>
            <person name="Winkler M.E."/>
        </authorList>
    </citation>
    <scope>NUCLEOTIDE SEQUENCE</scope>
</reference>
<dbReference type="InterPro" id="IPR002637">
    <property type="entry name" value="RdgB/HAM1"/>
</dbReference>
<dbReference type="Pfam" id="PF01725">
    <property type="entry name" value="Ham1p_like"/>
    <property type="match status" value="1"/>
</dbReference>
<dbReference type="GO" id="GO:0009143">
    <property type="term" value="P:nucleoside triphosphate catabolic process"/>
    <property type="evidence" value="ECO:0007669"/>
    <property type="project" value="InterPro"/>
</dbReference>
<evidence type="ECO:0000256" key="2">
    <source>
        <dbReference type="ARBA" id="ARBA00022801"/>
    </source>
</evidence>
<dbReference type="Gene3D" id="3.90.950.10">
    <property type="match status" value="1"/>
</dbReference>
<protein>
    <recommendedName>
        <fullName evidence="4">Non-canonical purine NTP pyrophosphatase</fullName>
    </recommendedName>
</protein>
<evidence type="ECO:0000256" key="1">
    <source>
        <dbReference type="ARBA" id="ARBA00008023"/>
    </source>
</evidence>
<name>A0A383DT54_9ZZZZ</name>
<dbReference type="PANTHER" id="PTHR11067:SF9">
    <property type="entry name" value="INOSINE TRIPHOSPHATE PYROPHOSPHATASE"/>
    <property type="match status" value="1"/>
</dbReference>
<feature type="non-terminal residue" evidence="3">
    <location>
        <position position="1"/>
    </location>
</feature>
<sequence>VFVRYASDPEPIIVEKSWEGQILRELKGNNGFGYDPIFYLPELNCTSAQLSAEEKNRKSHRGQALQEILKHLLSLE</sequence>
<keyword evidence="2" id="KW-0378">Hydrolase</keyword>